<organism evidence="6 7">
    <name type="scientific">Hydrogenophaga palleronii</name>
    <dbReference type="NCBI Taxonomy" id="65655"/>
    <lineage>
        <taxon>Bacteria</taxon>
        <taxon>Pseudomonadati</taxon>
        <taxon>Pseudomonadota</taxon>
        <taxon>Betaproteobacteria</taxon>
        <taxon>Burkholderiales</taxon>
        <taxon>Comamonadaceae</taxon>
        <taxon>Hydrogenophaga</taxon>
    </lineage>
</organism>
<accession>A0ABU1WND9</accession>
<dbReference type="InterPro" id="IPR018060">
    <property type="entry name" value="HTH_AraC"/>
</dbReference>
<evidence type="ECO:0000256" key="3">
    <source>
        <dbReference type="ARBA" id="ARBA00023159"/>
    </source>
</evidence>
<reference evidence="6 7" key="1">
    <citation type="submission" date="2023-07" db="EMBL/GenBank/DDBJ databases">
        <title>Sorghum-associated microbial communities from plants grown in Nebraska, USA.</title>
        <authorList>
            <person name="Schachtman D."/>
        </authorList>
    </citation>
    <scope>NUCLEOTIDE SEQUENCE [LARGE SCALE GENOMIC DNA]</scope>
    <source>
        <strain evidence="6 7">4249</strain>
    </source>
</reference>
<dbReference type="InterPro" id="IPR050204">
    <property type="entry name" value="AraC_XylS_family_regulators"/>
</dbReference>
<proteinExistence type="predicted"/>
<evidence type="ECO:0000256" key="4">
    <source>
        <dbReference type="ARBA" id="ARBA00023163"/>
    </source>
</evidence>
<evidence type="ECO:0000256" key="2">
    <source>
        <dbReference type="ARBA" id="ARBA00023125"/>
    </source>
</evidence>
<name>A0ABU1WND9_9BURK</name>
<dbReference type="InterPro" id="IPR003313">
    <property type="entry name" value="AraC-bd"/>
</dbReference>
<dbReference type="SMART" id="SM00342">
    <property type="entry name" value="HTH_ARAC"/>
    <property type="match status" value="1"/>
</dbReference>
<dbReference type="Gene3D" id="1.10.10.60">
    <property type="entry name" value="Homeodomain-like"/>
    <property type="match status" value="1"/>
</dbReference>
<dbReference type="Pfam" id="PF12833">
    <property type="entry name" value="HTH_18"/>
    <property type="match status" value="1"/>
</dbReference>
<protein>
    <submittedName>
        <fullName evidence="6">AraC-like DNA-binding protein</fullName>
    </submittedName>
</protein>
<evidence type="ECO:0000256" key="1">
    <source>
        <dbReference type="ARBA" id="ARBA00023015"/>
    </source>
</evidence>
<dbReference type="Proteomes" id="UP001265700">
    <property type="component" value="Unassembled WGS sequence"/>
</dbReference>
<dbReference type="SUPFAM" id="SSF46689">
    <property type="entry name" value="Homeodomain-like"/>
    <property type="match status" value="2"/>
</dbReference>
<dbReference type="PANTHER" id="PTHR46796:SF2">
    <property type="entry name" value="TRANSCRIPTIONAL REGULATORY PROTEIN"/>
    <property type="match status" value="1"/>
</dbReference>
<dbReference type="InterPro" id="IPR018062">
    <property type="entry name" value="HTH_AraC-typ_CS"/>
</dbReference>
<feature type="domain" description="HTH araC/xylS-type" evidence="5">
    <location>
        <begin position="170"/>
        <end position="267"/>
    </location>
</feature>
<keyword evidence="7" id="KW-1185">Reference proteome</keyword>
<comment type="caution">
    <text evidence="6">The sequence shown here is derived from an EMBL/GenBank/DDBJ whole genome shotgun (WGS) entry which is preliminary data.</text>
</comment>
<sequence>MTPAVHQVHLLRSPMEGVYGVDLYSTRTFGRHWHESFGFGVMEEGGHRSASGRGLVEALAGQVVTSNPGEVHDGTPLGQVPRRWRMVHIEPSAMASLVGQSGQELTRPVLHDPLLYRSIRRLLLRWGAPSDNSDQSLQPLWEESLAQVCGELVQAYGNRPMATAGRRPLDRVRECLLDQMQNPPSLAELAIQNGLSRFQLVRQFSMAYGLPPFAWLQQHRLRKAHRLISGGAPLSEAAFACGFADQSHLNRHFVRCFGFTPGQWKRHCGVPPQ</sequence>
<gene>
    <name evidence="6" type="ORF">J2W49_002395</name>
</gene>
<evidence type="ECO:0000259" key="5">
    <source>
        <dbReference type="PROSITE" id="PS01124"/>
    </source>
</evidence>
<keyword evidence="1" id="KW-0805">Transcription regulation</keyword>
<dbReference type="Pfam" id="PF02311">
    <property type="entry name" value="AraC_binding"/>
    <property type="match status" value="1"/>
</dbReference>
<keyword evidence="3" id="KW-0010">Activator</keyword>
<dbReference type="InterPro" id="IPR009057">
    <property type="entry name" value="Homeodomain-like_sf"/>
</dbReference>
<keyword evidence="2" id="KW-0238">DNA-binding</keyword>
<evidence type="ECO:0000313" key="7">
    <source>
        <dbReference type="Proteomes" id="UP001265700"/>
    </source>
</evidence>
<dbReference type="PROSITE" id="PS01124">
    <property type="entry name" value="HTH_ARAC_FAMILY_2"/>
    <property type="match status" value="1"/>
</dbReference>
<dbReference type="SUPFAM" id="SSF51215">
    <property type="entry name" value="Regulatory protein AraC"/>
    <property type="match status" value="1"/>
</dbReference>
<evidence type="ECO:0000313" key="6">
    <source>
        <dbReference type="EMBL" id="MDR7150437.1"/>
    </source>
</evidence>
<dbReference type="PANTHER" id="PTHR46796">
    <property type="entry name" value="HTH-TYPE TRANSCRIPTIONAL ACTIVATOR RHAS-RELATED"/>
    <property type="match status" value="1"/>
</dbReference>
<dbReference type="PROSITE" id="PS00041">
    <property type="entry name" value="HTH_ARAC_FAMILY_1"/>
    <property type="match status" value="1"/>
</dbReference>
<keyword evidence="4" id="KW-0804">Transcription</keyword>
<dbReference type="EMBL" id="JAVDWU010000004">
    <property type="protein sequence ID" value="MDR7150437.1"/>
    <property type="molecule type" value="Genomic_DNA"/>
</dbReference>
<dbReference type="RefSeq" id="WP_310315914.1">
    <property type="nucleotide sequence ID" value="NZ_JAVDWU010000004.1"/>
</dbReference>
<dbReference type="InterPro" id="IPR037923">
    <property type="entry name" value="HTH-like"/>
</dbReference>